<comment type="caution">
    <text evidence="3">The sequence shown here is derived from an EMBL/GenBank/DDBJ whole genome shotgun (WGS) entry which is preliminary data.</text>
</comment>
<feature type="region of interest" description="Disordered" evidence="1">
    <location>
        <begin position="215"/>
        <end position="585"/>
    </location>
</feature>
<feature type="compositionally biased region" description="Basic residues" evidence="1">
    <location>
        <begin position="1136"/>
        <end position="1154"/>
    </location>
</feature>
<dbReference type="InterPro" id="IPR036020">
    <property type="entry name" value="WW_dom_sf"/>
</dbReference>
<dbReference type="OrthoDB" id="548295at2759"/>
<feature type="compositionally biased region" description="Basic and acidic residues" evidence="1">
    <location>
        <begin position="962"/>
        <end position="987"/>
    </location>
</feature>
<dbReference type="Pfam" id="PF00397">
    <property type="entry name" value="WW"/>
    <property type="match status" value="1"/>
</dbReference>
<evidence type="ECO:0000313" key="3">
    <source>
        <dbReference type="EMBL" id="OCB90326.1"/>
    </source>
</evidence>
<feature type="compositionally biased region" description="Basic and acidic residues" evidence="1">
    <location>
        <begin position="842"/>
        <end position="869"/>
    </location>
</feature>
<evidence type="ECO:0000259" key="2">
    <source>
        <dbReference type="PROSITE" id="PS50020"/>
    </source>
</evidence>
<feature type="compositionally biased region" description="Polar residues" evidence="1">
    <location>
        <begin position="1018"/>
        <end position="1027"/>
    </location>
</feature>
<feature type="compositionally biased region" description="Basic residues" evidence="1">
    <location>
        <begin position="293"/>
        <end position="302"/>
    </location>
</feature>
<feature type="compositionally biased region" description="Basic and acidic residues" evidence="1">
    <location>
        <begin position="1099"/>
        <end position="1111"/>
    </location>
</feature>
<feature type="compositionally biased region" description="Low complexity" evidence="1">
    <location>
        <begin position="442"/>
        <end position="455"/>
    </location>
</feature>
<feature type="region of interest" description="Disordered" evidence="1">
    <location>
        <begin position="1099"/>
        <end position="1154"/>
    </location>
</feature>
<proteinExistence type="predicted"/>
<organism evidence="3 4">
    <name type="scientific">Sanghuangporus baumii</name>
    <name type="common">Phellinus baumii</name>
    <dbReference type="NCBI Taxonomy" id="108892"/>
    <lineage>
        <taxon>Eukaryota</taxon>
        <taxon>Fungi</taxon>
        <taxon>Dikarya</taxon>
        <taxon>Basidiomycota</taxon>
        <taxon>Agaricomycotina</taxon>
        <taxon>Agaricomycetes</taxon>
        <taxon>Hymenochaetales</taxon>
        <taxon>Hymenochaetaceae</taxon>
        <taxon>Sanghuangporus</taxon>
    </lineage>
</organism>
<feature type="compositionally biased region" description="Polar residues" evidence="1">
    <location>
        <begin position="686"/>
        <end position="697"/>
    </location>
</feature>
<dbReference type="SUPFAM" id="SSF51045">
    <property type="entry name" value="WW domain"/>
    <property type="match status" value="1"/>
</dbReference>
<accession>A0A9Q5I277</accession>
<evidence type="ECO:0000313" key="4">
    <source>
        <dbReference type="Proteomes" id="UP000757232"/>
    </source>
</evidence>
<feature type="compositionally biased region" description="Polar residues" evidence="1">
    <location>
        <begin position="935"/>
        <end position="946"/>
    </location>
</feature>
<feature type="compositionally biased region" description="Basic and acidic residues" evidence="1">
    <location>
        <begin position="729"/>
        <end position="743"/>
    </location>
</feature>
<dbReference type="PROSITE" id="PS50020">
    <property type="entry name" value="WW_DOMAIN_2"/>
    <property type="match status" value="1"/>
</dbReference>
<feature type="compositionally biased region" description="Pro residues" evidence="1">
    <location>
        <begin position="137"/>
        <end position="149"/>
    </location>
</feature>
<feature type="compositionally biased region" description="Basic and acidic residues" evidence="1">
    <location>
        <begin position="515"/>
        <end position="524"/>
    </location>
</feature>
<feature type="compositionally biased region" description="Basic and acidic residues" evidence="1">
    <location>
        <begin position="325"/>
        <end position="335"/>
    </location>
</feature>
<protein>
    <recommendedName>
        <fullName evidence="2">WW domain-containing protein</fullName>
    </recommendedName>
</protein>
<feature type="compositionally biased region" description="Basic and acidic residues" evidence="1">
    <location>
        <begin position="160"/>
        <end position="175"/>
    </location>
</feature>
<dbReference type="AlphaFoldDB" id="A0A9Q5I277"/>
<keyword evidence="4" id="KW-1185">Reference proteome</keyword>
<feature type="region of interest" description="Disordered" evidence="1">
    <location>
        <begin position="671"/>
        <end position="1029"/>
    </location>
</feature>
<feature type="compositionally biased region" description="Basic and acidic residues" evidence="1">
    <location>
        <begin position="227"/>
        <end position="267"/>
    </location>
</feature>
<dbReference type="CDD" id="cd00201">
    <property type="entry name" value="WW"/>
    <property type="match status" value="1"/>
</dbReference>
<feature type="compositionally biased region" description="Basic and acidic residues" evidence="1">
    <location>
        <begin position="1124"/>
        <end position="1133"/>
    </location>
</feature>
<dbReference type="InterPro" id="IPR001202">
    <property type="entry name" value="WW_dom"/>
</dbReference>
<feature type="compositionally biased region" description="Basic and acidic residues" evidence="1">
    <location>
        <begin position="749"/>
        <end position="766"/>
    </location>
</feature>
<feature type="domain" description="WW" evidence="2">
    <location>
        <begin position="186"/>
        <end position="219"/>
    </location>
</feature>
<feature type="compositionally biased region" description="Basic and acidic residues" evidence="1">
    <location>
        <begin position="824"/>
        <end position="833"/>
    </location>
</feature>
<name>A0A9Q5I277_SANBA</name>
<sequence>MADDHEVLDWGADDDEHFGEGAAHTAATGDIDDVVSLGGEEADLQEKAAFQSRTMQENGEEGIENATPKLSPPPTVDSVAKRSPPRESNEVRAATAPTVLPLAKAASVEASDVSKASQRRSNSPPRQMKTPMTHALPPKPVVTPIPPPRNSSFIQASAMSEHRRDSEKDRDDGRRRANGAKQSDSDVLPPDWEVRRSSSGEIYYYNKRTFVSQWECPSVDGKASSPRQRDINRDEIPDRSTDSKIYETRSSDDLRSDRLRDSHKGNDRSSGQFLSYDDRHYRPSGGPETSSFRPHRRERRGHSPVPSEVRSPSRNEAPKDTLPQHGKDGTAKELPRSNGQRTENEVTQSRRRQPSPELPDTLSMRRSDVRDGAVGQDIRESGHDRGFDQETRWNVGRAQEEKTQEIRAASGDSGSALYTPREAAPRPGGVAILSTQRRNRSRSPPLSSRNSTSLRGTNEAARKYEHSVPASYERPPTNSRPTGPVLEPSLSSQSSHWNRTPSGYPDRGSPMDMDLPVRRPRENEPVTANIGLDAKRRRVESVTADSAHARRGRSRSPIDGRRNIIRRDSYTGGNEDRSQPHRNVNGRQSYIFRAILLYLTGPYDFPTRDEGWSSKRPAFADTTDRNRTAGSEKLGNVAANRWPSGADPMDVDRPRIGVAGIASATGSMYSDRMAGVSGRRGVIDRPSTSNARPSSNAFVPPPVRNDRPASVVTPAVTGRPHQGSQEPADNERIYRSSNERWTERPSGPDPERRILTDDRMPQERTDIPTGPRVYRRSPPLIAPSPKLTGANNVPVPPKKGWAVDTGSEVQNSIQESQQSTSSSERTRQPEVDSKSLATVSPETRDRSLHGDVERRMSLNDRNEKTDNESKISVSTHDPGQSDAPHTESQNSHRHGQRASRFSKPDERPTPVNENSEPRIWLPREDAESMRRNVATLDSSRARSPSHTPGGARSSAISWNGGHFRDRPRADRWPRDYEESREPIRRGAEANSLVDPPSKHTREQHTTTTTVSRDLPGESASTDSSAKVNTIGAVHPSRLTNVAAAVTPGRYGRSQTARVDDELLGDGHGQLRPNSLLERLGMNKDADARNASQNVSLRERVHTPGSKDDDPIHNTVNLEGGSALEIEHYGDGQKGRVPGRRNRGGRGRRKPRIDS</sequence>
<evidence type="ECO:0000256" key="1">
    <source>
        <dbReference type="SAM" id="MobiDB-lite"/>
    </source>
</evidence>
<feature type="compositionally biased region" description="Polar residues" evidence="1">
    <location>
        <begin position="337"/>
        <end position="347"/>
    </location>
</feature>
<feature type="compositionally biased region" description="Basic and acidic residues" evidence="1">
    <location>
        <begin position="363"/>
        <end position="391"/>
    </location>
</feature>
<gene>
    <name evidence="3" type="ORF">A7U60_g2425</name>
</gene>
<reference evidence="3" key="1">
    <citation type="submission" date="2016-06" db="EMBL/GenBank/DDBJ databases">
        <title>Draft Genome sequence of the fungus Inonotus baumii.</title>
        <authorList>
            <person name="Zhu H."/>
            <person name="Lin W."/>
        </authorList>
    </citation>
    <scope>NUCLEOTIDE SEQUENCE</scope>
    <source>
        <strain evidence="3">821</strain>
    </source>
</reference>
<dbReference type="Proteomes" id="UP000757232">
    <property type="component" value="Unassembled WGS sequence"/>
</dbReference>
<dbReference type="SMART" id="SM00456">
    <property type="entry name" value="WW"/>
    <property type="match status" value="1"/>
</dbReference>
<feature type="compositionally biased region" description="Polar residues" evidence="1">
    <location>
        <begin position="114"/>
        <end position="125"/>
    </location>
</feature>
<feature type="region of interest" description="Disordered" evidence="1">
    <location>
        <begin position="1"/>
        <end position="30"/>
    </location>
</feature>
<dbReference type="PROSITE" id="PS01159">
    <property type="entry name" value="WW_DOMAIN_1"/>
    <property type="match status" value="1"/>
</dbReference>
<dbReference type="Gene3D" id="2.20.70.10">
    <property type="match status" value="1"/>
</dbReference>
<feature type="compositionally biased region" description="Basic and acidic residues" evidence="1">
    <location>
        <begin position="921"/>
        <end position="930"/>
    </location>
</feature>
<feature type="compositionally biased region" description="Basic and acidic residues" evidence="1">
    <location>
        <begin position="556"/>
        <end position="579"/>
    </location>
</feature>
<feature type="compositionally biased region" description="Polar residues" evidence="1">
    <location>
        <begin position="489"/>
        <end position="501"/>
    </location>
</feature>
<feature type="compositionally biased region" description="Low complexity" evidence="1">
    <location>
        <begin position="814"/>
        <end position="823"/>
    </location>
</feature>
<dbReference type="EMBL" id="LNZH02000135">
    <property type="protein sequence ID" value="OCB90326.1"/>
    <property type="molecule type" value="Genomic_DNA"/>
</dbReference>
<feature type="region of interest" description="Disordered" evidence="1">
    <location>
        <begin position="51"/>
        <end position="193"/>
    </location>
</feature>